<evidence type="ECO:0000256" key="1">
    <source>
        <dbReference type="SAM" id="Phobius"/>
    </source>
</evidence>
<feature type="transmembrane region" description="Helical" evidence="1">
    <location>
        <begin position="80"/>
        <end position="99"/>
    </location>
</feature>
<dbReference type="EMBL" id="JBBKZV010000003">
    <property type="protein sequence ID" value="MEJ8822103.1"/>
    <property type="molecule type" value="Genomic_DNA"/>
</dbReference>
<keyword evidence="1" id="KW-1133">Transmembrane helix</keyword>
<feature type="domain" description="Chlorhexidine efflux transporter" evidence="2">
    <location>
        <begin position="71"/>
        <end position="133"/>
    </location>
</feature>
<name>A0ABU8VWX7_9BURK</name>
<dbReference type="Proteomes" id="UP001363010">
    <property type="component" value="Unassembled WGS sequence"/>
</dbReference>
<dbReference type="InterPro" id="IPR058208">
    <property type="entry name" value="PACE"/>
</dbReference>
<dbReference type="InterPro" id="IPR007896">
    <property type="entry name" value="BTP_bacteria"/>
</dbReference>
<evidence type="ECO:0000259" key="2">
    <source>
        <dbReference type="Pfam" id="PF05232"/>
    </source>
</evidence>
<evidence type="ECO:0000313" key="3">
    <source>
        <dbReference type="EMBL" id="MEJ8822103.1"/>
    </source>
</evidence>
<sequence length="146" mass="15929">MQGIQRKVIYLGLYEGLAIACSSVGLSLMSGEGLAHSGALAAVMSAIALAWNLAFTFVFELWESRQATHGRSLGRRVAHAIGFEGGLVLLLVPLVAWWLDVSMWQALVMDIGLMLFFLVYTFAFNWGFDRVFGLPTSAMGRKVQAA</sequence>
<feature type="transmembrane region" description="Helical" evidence="1">
    <location>
        <begin position="37"/>
        <end position="59"/>
    </location>
</feature>
<comment type="caution">
    <text evidence="3">The sequence shown here is derived from an EMBL/GenBank/DDBJ whole genome shotgun (WGS) entry which is preliminary data.</text>
</comment>
<gene>
    <name evidence="3" type="ORF">WKW80_08630</name>
</gene>
<keyword evidence="1" id="KW-0472">Membrane</keyword>
<organism evidence="3 4">
    <name type="scientific">Variovorax humicola</name>
    <dbReference type="NCBI Taxonomy" id="1769758"/>
    <lineage>
        <taxon>Bacteria</taxon>
        <taxon>Pseudomonadati</taxon>
        <taxon>Pseudomonadota</taxon>
        <taxon>Betaproteobacteria</taxon>
        <taxon>Burkholderiales</taxon>
        <taxon>Comamonadaceae</taxon>
        <taxon>Variovorax</taxon>
    </lineage>
</organism>
<feature type="transmembrane region" description="Helical" evidence="1">
    <location>
        <begin position="12"/>
        <end position="31"/>
    </location>
</feature>
<dbReference type="Pfam" id="PF05232">
    <property type="entry name" value="BTP"/>
    <property type="match status" value="2"/>
</dbReference>
<feature type="transmembrane region" description="Helical" evidence="1">
    <location>
        <begin position="111"/>
        <end position="132"/>
    </location>
</feature>
<evidence type="ECO:0000313" key="4">
    <source>
        <dbReference type="Proteomes" id="UP001363010"/>
    </source>
</evidence>
<dbReference type="NCBIfam" id="NF033664">
    <property type="entry name" value="PACE_transport"/>
    <property type="match status" value="1"/>
</dbReference>
<keyword evidence="1" id="KW-0812">Transmembrane</keyword>
<reference evidence="3 4" key="1">
    <citation type="submission" date="2024-03" db="EMBL/GenBank/DDBJ databases">
        <title>Novel species of the genus Variovorax.</title>
        <authorList>
            <person name="Liu Q."/>
            <person name="Xin Y.-H."/>
        </authorList>
    </citation>
    <scope>NUCLEOTIDE SEQUENCE [LARGE SCALE GENOMIC DNA]</scope>
    <source>
        <strain evidence="3 4">KACC 18501</strain>
    </source>
</reference>
<protein>
    <submittedName>
        <fullName evidence="3">PACE efflux transporter</fullName>
    </submittedName>
</protein>
<feature type="domain" description="Chlorhexidine efflux transporter" evidence="2">
    <location>
        <begin position="3"/>
        <end position="65"/>
    </location>
</feature>
<dbReference type="RefSeq" id="WP_340363145.1">
    <property type="nucleotide sequence ID" value="NZ_JBBKZV010000003.1"/>
</dbReference>
<accession>A0ABU8VWX7</accession>
<proteinExistence type="predicted"/>
<keyword evidence="4" id="KW-1185">Reference proteome</keyword>